<name>A0A426QHA2_9GAMM</name>
<dbReference type="InterPro" id="IPR003399">
    <property type="entry name" value="Mce/MlaD"/>
</dbReference>
<organism evidence="4 5">
    <name type="scientific">Thiohalobacter thiocyanaticus</name>
    <dbReference type="NCBI Taxonomy" id="585455"/>
    <lineage>
        <taxon>Bacteria</taxon>
        <taxon>Pseudomonadati</taxon>
        <taxon>Pseudomonadota</taxon>
        <taxon>Gammaproteobacteria</taxon>
        <taxon>Thiohalobacterales</taxon>
        <taxon>Thiohalobacteraceae</taxon>
        <taxon>Thiohalobacter</taxon>
    </lineage>
</organism>
<keyword evidence="5" id="KW-1185">Reference proteome</keyword>
<evidence type="ECO:0000256" key="1">
    <source>
        <dbReference type="SAM" id="MobiDB-lite"/>
    </source>
</evidence>
<accession>A0A426QHA2</accession>
<evidence type="ECO:0000259" key="3">
    <source>
        <dbReference type="Pfam" id="PF02470"/>
    </source>
</evidence>
<feature type="domain" description="Mce/MlaD" evidence="3">
    <location>
        <begin position="39"/>
        <end position="116"/>
    </location>
</feature>
<protein>
    <submittedName>
        <fullName evidence="4">MCE family protein</fullName>
    </submittedName>
</protein>
<gene>
    <name evidence="4" type="ORF">D6C00_03390</name>
</gene>
<sequence length="310" mass="33553">METRVQYVLVGLFVIVLSAAGVGLSLWLAFGDITTDYRTYRIHMTESVSGLYRDAPVRYHGVEVGKVRELELDPTDPERVIVTVDIASDTPVRVDTLATLKVQGLTGIASVELTGGKVSSPLLTAGPGQEYPVIDTGPSLFSRLDNTLSEMADNLNRVAKDLHELLGADNRQAFSTTLDNLAALSETLAAQRDTLAQGSRDAARFFGAAAEAGEALPPLVEQLQAGTRSLEIMAEDFTATSQALRRQVETGGQGLDQVTDRLLPRVQRLLEDMHGLSGDMRRLIGNLEQDPGRLLHGEPERPPGPGEDRQ</sequence>
<dbReference type="PANTHER" id="PTHR36698">
    <property type="entry name" value="BLL5892 PROTEIN"/>
    <property type="match status" value="1"/>
</dbReference>
<dbReference type="AlphaFoldDB" id="A0A426QHA2"/>
<evidence type="ECO:0000313" key="5">
    <source>
        <dbReference type="Proteomes" id="UP000287798"/>
    </source>
</evidence>
<comment type="caution">
    <text evidence="4">The sequence shown here is derived from an EMBL/GenBank/DDBJ whole genome shotgun (WGS) entry which is preliminary data.</text>
</comment>
<keyword evidence="2" id="KW-1133">Transmembrane helix</keyword>
<dbReference type="OrthoDB" id="9806984at2"/>
<dbReference type="RefSeq" id="WP_125180311.1">
    <property type="nucleotide sequence ID" value="NZ_QZMU01000001.1"/>
</dbReference>
<proteinExistence type="predicted"/>
<feature type="transmembrane region" description="Helical" evidence="2">
    <location>
        <begin position="7"/>
        <end position="30"/>
    </location>
</feature>
<evidence type="ECO:0000313" key="4">
    <source>
        <dbReference type="EMBL" id="RRQ21096.1"/>
    </source>
</evidence>
<feature type="region of interest" description="Disordered" evidence="1">
    <location>
        <begin position="285"/>
        <end position="310"/>
    </location>
</feature>
<keyword evidence="2" id="KW-0812">Transmembrane</keyword>
<dbReference type="PANTHER" id="PTHR36698:SF2">
    <property type="entry name" value="MCE_MLAD DOMAIN-CONTAINING PROTEIN"/>
    <property type="match status" value="1"/>
</dbReference>
<dbReference type="EMBL" id="QZMU01000001">
    <property type="protein sequence ID" value="RRQ21096.1"/>
    <property type="molecule type" value="Genomic_DNA"/>
</dbReference>
<dbReference type="Proteomes" id="UP000287798">
    <property type="component" value="Unassembled WGS sequence"/>
</dbReference>
<evidence type="ECO:0000256" key="2">
    <source>
        <dbReference type="SAM" id="Phobius"/>
    </source>
</evidence>
<keyword evidence="2" id="KW-0472">Membrane</keyword>
<reference evidence="4 5" key="1">
    <citation type="journal article" date="2010" name="Int. J. Syst. Evol. Microbiol.">
        <title>Thiohalobacter thiocyanaticus gen. nov., sp. nov., a moderately halophilic, sulfur-oxidizing gammaproteobacterium from hypersaline lakes, that utilizes thiocyanate.</title>
        <authorList>
            <person name="Sorokin D.Y."/>
            <person name="Kovaleva O.L."/>
            <person name="Tourova T.P."/>
            <person name="Muyzer G."/>
        </authorList>
    </citation>
    <scope>NUCLEOTIDE SEQUENCE [LARGE SCALE GENOMIC DNA]</scope>
    <source>
        <strain evidence="4 5">Hrh1</strain>
    </source>
</reference>
<feature type="compositionally biased region" description="Basic and acidic residues" evidence="1">
    <location>
        <begin position="290"/>
        <end position="310"/>
    </location>
</feature>
<dbReference type="Pfam" id="PF02470">
    <property type="entry name" value="MlaD"/>
    <property type="match status" value="1"/>
</dbReference>